<dbReference type="eggNOG" id="COG4771">
    <property type="taxonomic scope" value="Bacteria"/>
</dbReference>
<dbReference type="GO" id="GO:0015344">
    <property type="term" value="F:siderophore uptake transmembrane transporter activity"/>
    <property type="evidence" value="ECO:0007669"/>
    <property type="project" value="TreeGrafter"/>
</dbReference>
<keyword evidence="7 8" id="KW-0998">Cell outer membrane</keyword>
<evidence type="ECO:0000256" key="4">
    <source>
        <dbReference type="ARBA" id="ARBA00022692"/>
    </source>
</evidence>
<evidence type="ECO:0000313" key="12">
    <source>
        <dbReference type="Proteomes" id="UP000005744"/>
    </source>
</evidence>
<evidence type="ECO:0000256" key="7">
    <source>
        <dbReference type="ARBA" id="ARBA00023237"/>
    </source>
</evidence>
<gene>
    <name evidence="11" type="ORF">BegalDRAFT_1860</name>
</gene>
<dbReference type="GO" id="GO:0044718">
    <property type="term" value="P:siderophore transmembrane transport"/>
    <property type="evidence" value="ECO:0007669"/>
    <property type="project" value="TreeGrafter"/>
</dbReference>
<dbReference type="AlphaFoldDB" id="I3CGJ1"/>
<evidence type="ECO:0000256" key="6">
    <source>
        <dbReference type="ARBA" id="ARBA00023136"/>
    </source>
</evidence>
<dbReference type="OrthoDB" id="9815954at2"/>
<dbReference type="InterPro" id="IPR012910">
    <property type="entry name" value="Plug_dom"/>
</dbReference>
<feature type="domain" description="TonB-dependent receptor plug" evidence="10">
    <location>
        <begin position="58"/>
        <end position="164"/>
    </location>
</feature>
<dbReference type="InterPro" id="IPR037066">
    <property type="entry name" value="Plug_dom_sf"/>
</dbReference>
<dbReference type="PANTHER" id="PTHR30069:SF29">
    <property type="entry name" value="HEMOGLOBIN AND HEMOGLOBIN-HAPTOGLOBIN-BINDING PROTEIN 1-RELATED"/>
    <property type="match status" value="1"/>
</dbReference>
<evidence type="ECO:0000256" key="2">
    <source>
        <dbReference type="ARBA" id="ARBA00022448"/>
    </source>
</evidence>
<evidence type="ECO:0000256" key="8">
    <source>
        <dbReference type="PROSITE-ProRule" id="PRU01360"/>
    </source>
</evidence>
<evidence type="ECO:0000256" key="3">
    <source>
        <dbReference type="ARBA" id="ARBA00022452"/>
    </source>
</evidence>
<feature type="chain" id="PRO_5003668781" evidence="9">
    <location>
        <begin position="24"/>
        <end position="658"/>
    </location>
</feature>
<name>I3CGJ1_9GAMM</name>
<dbReference type="PROSITE" id="PS52016">
    <property type="entry name" value="TONB_DEPENDENT_REC_3"/>
    <property type="match status" value="1"/>
</dbReference>
<organism evidence="11 12">
    <name type="scientific">Beggiatoa alba B18LD</name>
    <dbReference type="NCBI Taxonomy" id="395493"/>
    <lineage>
        <taxon>Bacteria</taxon>
        <taxon>Pseudomonadati</taxon>
        <taxon>Pseudomonadota</taxon>
        <taxon>Gammaproteobacteria</taxon>
        <taxon>Thiotrichales</taxon>
        <taxon>Thiotrichaceae</taxon>
        <taxon>Beggiatoa</taxon>
    </lineage>
</organism>
<keyword evidence="2 8" id="KW-0813">Transport</keyword>
<dbReference type="EMBL" id="JH600070">
    <property type="protein sequence ID" value="EIJ42734.1"/>
    <property type="molecule type" value="Genomic_DNA"/>
</dbReference>
<dbReference type="SUPFAM" id="SSF56935">
    <property type="entry name" value="Porins"/>
    <property type="match status" value="1"/>
</dbReference>
<keyword evidence="3 8" id="KW-1134">Transmembrane beta strand</keyword>
<accession>I3CGJ1</accession>
<keyword evidence="11" id="KW-0675">Receptor</keyword>
<keyword evidence="5 9" id="KW-0732">Signal</keyword>
<reference evidence="11 12" key="1">
    <citation type="submission" date="2011-11" db="EMBL/GenBank/DDBJ databases">
        <title>Improved High-Quality Draft sequence of Beggiatoa alba B18lD.</title>
        <authorList>
            <consortium name="US DOE Joint Genome Institute"/>
            <person name="Lucas S."/>
            <person name="Han J."/>
            <person name="Lapidus A."/>
            <person name="Cheng J.-F."/>
            <person name="Goodwin L."/>
            <person name="Pitluck S."/>
            <person name="Peters L."/>
            <person name="Mikhailova N."/>
            <person name="Held B."/>
            <person name="Detter J.C."/>
            <person name="Han C."/>
            <person name="Tapia R."/>
            <person name="Land M."/>
            <person name="Hauser L."/>
            <person name="Kyrpides N."/>
            <person name="Ivanova N."/>
            <person name="Pagani I."/>
            <person name="Samuel K."/>
            <person name="Teske A."/>
            <person name="Mueller J."/>
            <person name="Woyke T."/>
        </authorList>
    </citation>
    <scope>NUCLEOTIDE SEQUENCE [LARGE SCALE GENOMIC DNA]</scope>
    <source>
        <strain evidence="11 12">B18LD</strain>
    </source>
</reference>
<evidence type="ECO:0000256" key="1">
    <source>
        <dbReference type="ARBA" id="ARBA00004571"/>
    </source>
</evidence>
<dbReference type="Proteomes" id="UP000005744">
    <property type="component" value="Unassembled WGS sequence"/>
</dbReference>
<proteinExistence type="inferred from homology"/>
<evidence type="ECO:0000256" key="5">
    <source>
        <dbReference type="ARBA" id="ARBA00022729"/>
    </source>
</evidence>
<evidence type="ECO:0000256" key="9">
    <source>
        <dbReference type="SAM" id="SignalP"/>
    </source>
</evidence>
<dbReference type="InterPro" id="IPR036942">
    <property type="entry name" value="Beta-barrel_TonB_sf"/>
</dbReference>
<keyword evidence="4 8" id="KW-0812">Transmembrane</keyword>
<dbReference type="Gene3D" id="2.170.130.10">
    <property type="entry name" value="TonB-dependent receptor, plug domain"/>
    <property type="match status" value="1"/>
</dbReference>
<dbReference type="STRING" id="395493.BegalDRAFT_1860"/>
<sequence length="658" mass="74984">MFNHLSILPLLSLLLPYSSLTIAYTTNANTDDEIIDLSIEELMHVKVQVATKTLEKNLAETPSIVTIVTEEEIANSGARDLIDILRLVPGFNFGVDVSNIVGLGMRGSWAHEGKILLLIDGIEMTERRFGNNPLGNHYPVEQIKRIEIIRGAGSVLYGGFAELGVINIISKQASDLNGVHASVTYGKMESATARQSINLMAGKSLGDAKFTAMGYLGTGRRSDRDYIDPYGDRFSLANENTLDPAFLNLGFQYKNFSSRLLVDNYRTTNRDLFGTIEPIAWNNDFRTLAWQNRYIEHINPKLSIDTQVTLSHQDTWNQLLIDQYQTRATTDRILLNINPRYLFSDTLALSSGLEMFYDRNIDRSTEVRHLSNYHNLTAFLEGAWQSPWGNFTLGARYDKHSKFGDDLSPRLAYTKYFNNQWHFKLLYSGAYRSPTVENDYLNPDIKPEQTDVFETEVGYQFNKEMVLTINLFHIQTKDTIVYDVIPNTITQTYFNAEQSGTQGLEAEFRLIKSWGYATLNYSYAIPNDSANTYKSMNWQTGEEHDLNLAFPAHKITLNSHIKLSASWSINPSWIFLSQRYGYARVDETETPILFESPNTMLTNLFFRYQPKSAKQWEFGLGIYDIFAENLELIQPYNGGHAPLPVTSREVALQVHYQF</sequence>
<evidence type="ECO:0000259" key="10">
    <source>
        <dbReference type="Pfam" id="PF07715"/>
    </source>
</evidence>
<dbReference type="RefSeq" id="WP_002685932.1">
    <property type="nucleotide sequence ID" value="NZ_JH600070.1"/>
</dbReference>
<dbReference type="GO" id="GO:0009279">
    <property type="term" value="C:cell outer membrane"/>
    <property type="evidence" value="ECO:0007669"/>
    <property type="project" value="UniProtKB-SubCell"/>
</dbReference>
<comment type="similarity">
    <text evidence="8">Belongs to the TonB-dependent receptor family.</text>
</comment>
<dbReference type="PANTHER" id="PTHR30069">
    <property type="entry name" value="TONB-DEPENDENT OUTER MEMBRANE RECEPTOR"/>
    <property type="match status" value="1"/>
</dbReference>
<feature type="signal peptide" evidence="9">
    <location>
        <begin position="1"/>
        <end position="23"/>
    </location>
</feature>
<dbReference type="InterPro" id="IPR039426">
    <property type="entry name" value="TonB-dep_rcpt-like"/>
</dbReference>
<dbReference type="Gene3D" id="2.40.170.20">
    <property type="entry name" value="TonB-dependent receptor, beta-barrel domain"/>
    <property type="match status" value="1"/>
</dbReference>
<keyword evidence="6 8" id="KW-0472">Membrane</keyword>
<protein>
    <submittedName>
        <fullName evidence="11">Outer membrane cobalamin receptor protein</fullName>
    </submittedName>
</protein>
<dbReference type="HOGENOM" id="CLU_008287_18_0_6"/>
<comment type="subcellular location">
    <subcellularLocation>
        <location evidence="1 8">Cell outer membrane</location>
        <topology evidence="1 8">Multi-pass membrane protein</topology>
    </subcellularLocation>
</comment>
<keyword evidence="12" id="KW-1185">Reference proteome</keyword>
<dbReference type="Pfam" id="PF07715">
    <property type="entry name" value="Plug"/>
    <property type="match status" value="1"/>
</dbReference>
<evidence type="ECO:0000313" key="11">
    <source>
        <dbReference type="EMBL" id="EIJ42734.1"/>
    </source>
</evidence>